<sequence>MSAEEAHATDEFAVAYARKYGSRLRVRADIWLKLKEAGADTSLYICVTQ</sequence>
<evidence type="ECO:0000313" key="1">
    <source>
        <dbReference type="EMBL" id="MBS9478780.1"/>
    </source>
</evidence>
<reference evidence="1" key="1">
    <citation type="submission" date="2021-05" db="EMBL/GenBank/DDBJ databases">
        <authorList>
            <person name="Sun Q."/>
            <person name="Inoue M."/>
        </authorList>
    </citation>
    <scope>NUCLEOTIDE SEQUENCE</scope>
    <source>
        <strain evidence="1">VKM B-3255</strain>
    </source>
</reference>
<name>A0ABS5RAT9_9HYPH</name>
<comment type="caution">
    <text evidence="1">The sequence shown here is derived from an EMBL/GenBank/DDBJ whole genome shotgun (WGS) entry which is preliminary data.</text>
</comment>
<proteinExistence type="predicted"/>
<keyword evidence="2" id="KW-1185">Reference proteome</keyword>
<dbReference type="Proteomes" id="UP001166585">
    <property type="component" value="Unassembled WGS sequence"/>
</dbReference>
<dbReference type="EMBL" id="JAHCQH010000021">
    <property type="protein sequence ID" value="MBS9478780.1"/>
    <property type="molecule type" value="Genomic_DNA"/>
</dbReference>
<organism evidence="1 2">
    <name type="scientific">Ancylobacter radicis</name>
    <dbReference type="NCBI Taxonomy" id="2836179"/>
    <lineage>
        <taxon>Bacteria</taxon>
        <taxon>Pseudomonadati</taxon>
        <taxon>Pseudomonadota</taxon>
        <taxon>Alphaproteobacteria</taxon>
        <taxon>Hyphomicrobiales</taxon>
        <taxon>Xanthobacteraceae</taxon>
        <taxon>Ancylobacter</taxon>
    </lineage>
</organism>
<accession>A0ABS5RAT9</accession>
<gene>
    <name evidence="1" type="ORF">KIP89_16855</name>
</gene>
<evidence type="ECO:0000313" key="2">
    <source>
        <dbReference type="Proteomes" id="UP001166585"/>
    </source>
</evidence>
<dbReference type="RefSeq" id="WP_213756750.1">
    <property type="nucleotide sequence ID" value="NZ_JAHCQH010000021.1"/>
</dbReference>
<protein>
    <submittedName>
        <fullName evidence="1">Uncharacterized protein</fullName>
    </submittedName>
</protein>